<name>A0A455SJU7_9CHLR</name>
<dbReference type="AlphaFoldDB" id="A0A455SJU7"/>
<dbReference type="EMBL" id="AP019376">
    <property type="protein sequence ID" value="BBH86415.1"/>
    <property type="molecule type" value="Genomic_DNA"/>
</dbReference>
<accession>A0A455SJU7</accession>
<protein>
    <submittedName>
        <fullName evidence="1">Uncharacterized protein</fullName>
    </submittedName>
</protein>
<reference evidence="1" key="1">
    <citation type="submission" date="2018-12" db="EMBL/GenBank/DDBJ databases">
        <title>Novel natural products biosynthetic potential of the class Ktedonobacteria.</title>
        <authorList>
            <person name="Zheng Y."/>
            <person name="Saitou A."/>
            <person name="Wang C.M."/>
            <person name="Toyoda A."/>
            <person name="Minakuchi Y."/>
            <person name="Sekiguchi Y."/>
            <person name="Ueda K."/>
            <person name="Takano H."/>
            <person name="Sakai Y."/>
            <person name="Yokota A."/>
            <person name="Yabe S."/>
        </authorList>
    </citation>
    <scope>NUCLEOTIDE SEQUENCE</scope>
    <source>
        <strain evidence="1">COM3</strain>
    </source>
</reference>
<gene>
    <name evidence="1" type="ORF">KTC_11660</name>
</gene>
<evidence type="ECO:0000313" key="1">
    <source>
        <dbReference type="EMBL" id="BBH86415.1"/>
    </source>
</evidence>
<organism evidence="1">
    <name type="scientific">Thermosporothrix sp. COM3</name>
    <dbReference type="NCBI Taxonomy" id="2490863"/>
    <lineage>
        <taxon>Bacteria</taxon>
        <taxon>Bacillati</taxon>
        <taxon>Chloroflexota</taxon>
        <taxon>Ktedonobacteria</taxon>
        <taxon>Ktedonobacterales</taxon>
        <taxon>Thermosporotrichaceae</taxon>
        <taxon>Thermosporothrix</taxon>
    </lineage>
</organism>
<sequence>MFCFTVGEYRVSVSNTFPSLFWEYHKKARIVEHIGDVTAENTFVILVAKGNAWPFLILILHVSVGEESGFNPGVFLLPETQTLFIGAGEILLIYHLEREQKIWEERIMGGFWGWHYVEPFVLLSAEIELSIWNKEGERLWETFVEPPWSYELEGDVIKVFYSNETRYYRLQDGTEVEQGNERGKKQG</sequence>
<proteinExistence type="predicted"/>